<evidence type="ECO:0000313" key="3">
    <source>
        <dbReference type="Proteomes" id="UP000013827"/>
    </source>
</evidence>
<dbReference type="Proteomes" id="UP000013827">
    <property type="component" value="Unassembled WGS sequence"/>
</dbReference>
<dbReference type="PaxDb" id="2903-EOD17198"/>
<sequence>MLLAVLLAPALQPDAFAAPLDYTEADVRDVRGIYDDSLDGGRGLAESATPPFSSELAIKVAGPKKQLLLSFTNRIRVDFAFTWVAHIRALGLTNFLVGATDDVAVEELTTGKVPCFSMKTNLPQGEWPWGSSSFKALGPHKIELIYKSIQWGLEVVITDIDALADDGLEDHRGIHSAFNIGYMFFRPSAIPLVEEWRRYINEDPRNRWDQEPLYSYSHHRTTLISCRPTANTGEFNRIARSKWKPGRTDGLSDKRLFWAYQEKLAQRMGVPPYSIHTTFQYSAAAGKRHRLREAMVWIDEPSYYDPPGGLLVYAPDVPKALVHIELIRHQLRQIRSALALAQAFGALGRKLILPEVTCGYDKAWFQLSGGAARGAFAGAHAFILPIRKCPLDHFLELHPLHPLETLREFSLLSNPRTPAAVKGGVVTAEIDAGGGTGAVEKLAVHKTARVLNVSNLASVDTLPLLTTAQLSGFKQKFKFAGGGWCCAPAADKQAGMPNNAHFSLLRS</sequence>
<evidence type="ECO:0008006" key="4">
    <source>
        <dbReference type="Google" id="ProtNLM"/>
    </source>
</evidence>
<dbReference type="eggNOG" id="ENOG502QSJ9">
    <property type="taxonomic scope" value="Eukaryota"/>
</dbReference>
<dbReference type="HOGENOM" id="CLU_537986_0_0_1"/>
<dbReference type="GO" id="GO:0005794">
    <property type="term" value="C:Golgi apparatus"/>
    <property type="evidence" value="ECO:0007669"/>
    <property type="project" value="TreeGrafter"/>
</dbReference>
<dbReference type="PANTHER" id="PTHR46936">
    <property type="entry name" value="ARABINOSYLTRANSFERASE XEG113"/>
    <property type="match status" value="1"/>
</dbReference>
<dbReference type="EnsemblProtists" id="EOD17198">
    <property type="protein sequence ID" value="EOD17198"/>
    <property type="gene ID" value="EMIHUDRAFT_459022"/>
</dbReference>
<keyword evidence="3" id="KW-1185">Reference proteome</keyword>
<feature type="signal peptide" evidence="1">
    <location>
        <begin position="1"/>
        <end position="17"/>
    </location>
</feature>
<name>A0A0D3J113_EMIH1</name>
<organism evidence="2 3">
    <name type="scientific">Emiliania huxleyi (strain CCMP1516)</name>
    <dbReference type="NCBI Taxonomy" id="280463"/>
    <lineage>
        <taxon>Eukaryota</taxon>
        <taxon>Haptista</taxon>
        <taxon>Haptophyta</taxon>
        <taxon>Prymnesiophyceae</taxon>
        <taxon>Isochrysidales</taxon>
        <taxon>Noelaerhabdaceae</taxon>
        <taxon>Emiliania</taxon>
    </lineage>
</organism>
<dbReference type="InterPro" id="IPR053250">
    <property type="entry name" value="Glycosyltransferase_77"/>
</dbReference>
<dbReference type="RefSeq" id="XP_005769627.1">
    <property type="nucleotide sequence ID" value="XM_005769570.1"/>
</dbReference>
<protein>
    <recommendedName>
        <fullName evidence="4">Nucleotide-diphospho-sugar transferase domain-containing protein</fullName>
    </recommendedName>
</protein>
<evidence type="ECO:0000313" key="2">
    <source>
        <dbReference type="EnsemblProtists" id="EOD17198"/>
    </source>
</evidence>
<dbReference type="KEGG" id="ehx:EMIHUDRAFT_459022"/>
<proteinExistence type="predicted"/>
<reference evidence="2" key="2">
    <citation type="submission" date="2024-10" db="UniProtKB">
        <authorList>
            <consortium name="EnsemblProtists"/>
        </authorList>
    </citation>
    <scope>IDENTIFICATION</scope>
</reference>
<dbReference type="STRING" id="2903.R1C3Q7"/>
<keyword evidence="1" id="KW-0732">Signal</keyword>
<evidence type="ECO:0000256" key="1">
    <source>
        <dbReference type="SAM" id="SignalP"/>
    </source>
</evidence>
<feature type="chain" id="PRO_5044231695" description="Nucleotide-diphospho-sugar transferase domain-containing protein" evidence="1">
    <location>
        <begin position="18"/>
        <end position="507"/>
    </location>
</feature>
<dbReference type="AlphaFoldDB" id="A0A0D3J113"/>
<accession>A0A0D3J113</accession>
<dbReference type="GeneID" id="17263347"/>
<dbReference type="GO" id="GO:0052636">
    <property type="term" value="F:arabinosyltransferase activity"/>
    <property type="evidence" value="ECO:0007669"/>
    <property type="project" value="TreeGrafter"/>
</dbReference>
<reference evidence="3" key="1">
    <citation type="journal article" date="2013" name="Nature">
        <title>Pan genome of the phytoplankton Emiliania underpins its global distribution.</title>
        <authorList>
            <person name="Read B.A."/>
            <person name="Kegel J."/>
            <person name="Klute M.J."/>
            <person name="Kuo A."/>
            <person name="Lefebvre S.C."/>
            <person name="Maumus F."/>
            <person name="Mayer C."/>
            <person name="Miller J."/>
            <person name="Monier A."/>
            <person name="Salamov A."/>
            <person name="Young J."/>
            <person name="Aguilar M."/>
            <person name="Claverie J.M."/>
            <person name="Frickenhaus S."/>
            <person name="Gonzalez K."/>
            <person name="Herman E.K."/>
            <person name="Lin Y.C."/>
            <person name="Napier J."/>
            <person name="Ogata H."/>
            <person name="Sarno A.F."/>
            <person name="Shmutz J."/>
            <person name="Schroeder D."/>
            <person name="de Vargas C."/>
            <person name="Verret F."/>
            <person name="von Dassow P."/>
            <person name="Valentin K."/>
            <person name="Van de Peer Y."/>
            <person name="Wheeler G."/>
            <person name="Dacks J.B."/>
            <person name="Delwiche C.F."/>
            <person name="Dyhrman S.T."/>
            <person name="Glockner G."/>
            <person name="John U."/>
            <person name="Richards T."/>
            <person name="Worden A.Z."/>
            <person name="Zhang X."/>
            <person name="Grigoriev I.V."/>
            <person name="Allen A.E."/>
            <person name="Bidle K."/>
            <person name="Borodovsky M."/>
            <person name="Bowler C."/>
            <person name="Brownlee C."/>
            <person name="Cock J.M."/>
            <person name="Elias M."/>
            <person name="Gladyshev V.N."/>
            <person name="Groth M."/>
            <person name="Guda C."/>
            <person name="Hadaegh A."/>
            <person name="Iglesias-Rodriguez M.D."/>
            <person name="Jenkins J."/>
            <person name="Jones B.M."/>
            <person name="Lawson T."/>
            <person name="Leese F."/>
            <person name="Lindquist E."/>
            <person name="Lobanov A."/>
            <person name="Lomsadze A."/>
            <person name="Malik S.B."/>
            <person name="Marsh M.E."/>
            <person name="Mackinder L."/>
            <person name="Mock T."/>
            <person name="Mueller-Roeber B."/>
            <person name="Pagarete A."/>
            <person name="Parker M."/>
            <person name="Probert I."/>
            <person name="Quesneville H."/>
            <person name="Raines C."/>
            <person name="Rensing S.A."/>
            <person name="Riano-Pachon D.M."/>
            <person name="Richier S."/>
            <person name="Rokitta S."/>
            <person name="Shiraiwa Y."/>
            <person name="Soanes D.M."/>
            <person name="van der Giezen M."/>
            <person name="Wahlund T.M."/>
            <person name="Williams B."/>
            <person name="Wilson W."/>
            <person name="Wolfe G."/>
            <person name="Wurch L.L."/>
        </authorList>
    </citation>
    <scope>NUCLEOTIDE SEQUENCE</scope>
</reference>
<dbReference type="PANTHER" id="PTHR46936:SF1">
    <property type="entry name" value="ARABINOSYLTRANSFERASE XEG113"/>
    <property type="match status" value="1"/>
</dbReference>